<dbReference type="PROSITE" id="PS00455">
    <property type="entry name" value="AMP_BINDING"/>
    <property type="match status" value="1"/>
</dbReference>
<feature type="compositionally biased region" description="Polar residues" evidence="4">
    <location>
        <begin position="11"/>
        <end position="26"/>
    </location>
</feature>
<evidence type="ECO:0000256" key="1">
    <source>
        <dbReference type="ARBA" id="ARBA00022450"/>
    </source>
</evidence>
<keyword evidence="3" id="KW-0521">NADP</keyword>
<keyword evidence="1" id="KW-0596">Phosphopantetheine</keyword>
<dbReference type="InterPro" id="IPR000873">
    <property type="entry name" value="AMP-dep_synth/lig_dom"/>
</dbReference>
<evidence type="ECO:0000256" key="2">
    <source>
        <dbReference type="ARBA" id="ARBA00022553"/>
    </source>
</evidence>
<dbReference type="SUPFAM" id="SSF56801">
    <property type="entry name" value="Acetyl-CoA synthetase-like"/>
    <property type="match status" value="1"/>
</dbReference>
<evidence type="ECO:0000256" key="4">
    <source>
        <dbReference type="SAM" id="MobiDB-lite"/>
    </source>
</evidence>
<dbReference type="InterPro" id="IPR042099">
    <property type="entry name" value="ANL_N_sf"/>
</dbReference>
<dbReference type="Gene3D" id="1.10.1200.10">
    <property type="entry name" value="ACP-like"/>
    <property type="match status" value="1"/>
</dbReference>
<dbReference type="InterPro" id="IPR013120">
    <property type="entry name" value="FAR_NAD-bd"/>
</dbReference>
<evidence type="ECO:0000259" key="6">
    <source>
        <dbReference type="Pfam" id="PF00550"/>
    </source>
</evidence>
<proteinExistence type="predicted"/>
<feature type="domain" description="Thioester reductase (TE)" evidence="7">
    <location>
        <begin position="621"/>
        <end position="835"/>
    </location>
</feature>
<dbReference type="EMBL" id="JAIZPD010000009">
    <property type="protein sequence ID" value="KAH0961145.1"/>
    <property type="molecule type" value="Genomic_DNA"/>
</dbReference>
<dbReference type="SUPFAM" id="SSF51735">
    <property type="entry name" value="NAD(P)-binding Rossmann-fold domains"/>
    <property type="match status" value="1"/>
</dbReference>
<dbReference type="Pfam" id="PF00501">
    <property type="entry name" value="AMP-binding"/>
    <property type="match status" value="1"/>
</dbReference>
<feature type="region of interest" description="Disordered" evidence="4">
    <location>
        <begin position="1"/>
        <end position="37"/>
    </location>
</feature>
<dbReference type="Pfam" id="PF00550">
    <property type="entry name" value="PP-binding"/>
    <property type="match status" value="1"/>
</dbReference>
<protein>
    <submittedName>
        <fullName evidence="8">Male sterility protein</fullName>
    </submittedName>
</protein>
<gene>
    <name evidence="8" type="ORF">HRG_08298</name>
</gene>
<dbReference type="PANTHER" id="PTHR43439:SF2">
    <property type="entry name" value="ENZYME, PUTATIVE (JCVI)-RELATED"/>
    <property type="match status" value="1"/>
</dbReference>
<comment type="caution">
    <text evidence="8">The sequence shown here is derived from an EMBL/GenBank/DDBJ whole genome shotgun (WGS) entry which is preliminary data.</text>
</comment>
<dbReference type="RefSeq" id="XP_044718658.1">
    <property type="nucleotide sequence ID" value="XM_044866769.1"/>
</dbReference>
<sequence length="964" mass="105977">MLSAQLPQPAGPNQQLNPGQRSQQLSDLAGAGNGQLADKPYGRRLAINIIEDLAKNEPSRPFVFTPNGSEAKDGWAKVTYKQIYNAINHVAGEITKKLGPAPKGEPPTRPNLMKKRKLQAFAAPSADVWLNAEPQLFPYSKSFEEAQWDPMVVLHTSGSTGIPKPIVVSHGAKFSLQEWSDRSTRLFLPMPMFHAAAVYVFLSMAIFYGQPIALGIPERPLNSDLVIQCLAQSGADAALLPPSIMEELSHTEEGIETLRKLNFVSFGGGALSKAAGDMLVERGVTLENSMASTEHFPYPRYFQRNSKLWQYFSFNMDVMGADWRPLEDDDGVHELVFVRKDANGRRQQGVFYTFPDAQEWATKDIFKRHPDLPDHWMYQGRIDNIIVFSNGEKLNPVSIEAAVTAHANVKGAVVVGHQRFQPALLVEPASHPTSDEEKEKFLEDLWPLVEEINKETVAHGRINRSFAGLTDPAKPFPRAGKGSIQRAAALQLYKDEIDTLYENAWSGGASGPIALDFDSADKLTGSIIDLLQTKFGAPELEGDTDIFSAGIDSAQVIQMANMLRSGVDAAHPSDNSESVAPKDIYANPTPSQMAAHLLAVYTSDLPAPVSGKQEPLFEGQTVKKIVALNRGSDGGRSRQPGVSGERGLSQDFSKVEFVQADLSKPRLGVEEKMYNNLLHEADRIIHNAWPVNFNISVGSFEPHIKGVRHFVDFAAAAKKRVPVLFLSSVSTAGTWSSDDEVPETGFTDLNLPTMGYGRSKAVSSLILDEAREKCGLSTAVIRVGQIGGPRGKKGAWNKQEFYPSLVASATHLGVLPDQLGPRHVVDWVPIEDTASVILEIAGVTAKVPASEISGYYHACNPAKTDWTEVAHAVKKYYGDRIKKLVSLEEWLDVLEKSATDNADLEKNPSIKLLDTHRQTLAAYKAGRHSTPFETKRARENSAMMRKMEKINPSLVELWCSQWAF</sequence>
<accession>A0A9P8SH44</accession>
<dbReference type="Gene3D" id="3.40.50.12780">
    <property type="entry name" value="N-terminal domain of ligase-like"/>
    <property type="match status" value="1"/>
</dbReference>
<dbReference type="InterPro" id="IPR036291">
    <property type="entry name" value="NAD(P)-bd_dom_sf"/>
</dbReference>
<evidence type="ECO:0000313" key="8">
    <source>
        <dbReference type="EMBL" id="KAH0961145.1"/>
    </source>
</evidence>
<dbReference type="InterPro" id="IPR009081">
    <property type="entry name" value="PP-bd_ACP"/>
</dbReference>
<reference evidence="8" key="1">
    <citation type="submission" date="2021-09" db="EMBL/GenBank/DDBJ databases">
        <title>A high-quality genome of the endoparasitic fungus Hirsutella rhossiliensis with a comparison of Hirsutella genomes reveals transposable elements contributing to genome size variation.</title>
        <authorList>
            <person name="Lin R."/>
            <person name="Jiao Y."/>
            <person name="Sun X."/>
            <person name="Ling J."/>
            <person name="Xie B."/>
            <person name="Cheng X."/>
        </authorList>
    </citation>
    <scope>NUCLEOTIDE SEQUENCE</scope>
    <source>
        <strain evidence="8">HR02</strain>
    </source>
</reference>
<evidence type="ECO:0000259" key="7">
    <source>
        <dbReference type="Pfam" id="PF07993"/>
    </source>
</evidence>
<keyword evidence="2" id="KW-0597">Phosphoprotein</keyword>
<dbReference type="PANTHER" id="PTHR43439">
    <property type="entry name" value="PHENYLACETATE-COENZYME A LIGASE"/>
    <property type="match status" value="1"/>
</dbReference>
<dbReference type="InterPro" id="IPR051414">
    <property type="entry name" value="Adenylate-forming_Reductase"/>
</dbReference>
<dbReference type="SUPFAM" id="SSF47336">
    <property type="entry name" value="ACP-like"/>
    <property type="match status" value="1"/>
</dbReference>
<name>A0A9P8SH44_9HYPO</name>
<dbReference type="Gene3D" id="3.40.50.720">
    <property type="entry name" value="NAD(P)-binding Rossmann-like Domain"/>
    <property type="match status" value="1"/>
</dbReference>
<evidence type="ECO:0000259" key="5">
    <source>
        <dbReference type="Pfam" id="PF00501"/>
    </source>
</evidence>
<evidence type="ECO:0000256" key="3">
    <source>
        <dbReference type="ARBA" id="ARBA00022857"/>
    </source>
</evidence>
<dbReference type="AlphaFoldDB" id="A0A9P8SH44"/>
<feature type="domain" description="AMP-dependent synthetase/ligase" evidence="5">
    <location>
        <begin position="141"/>
        <end position="295"/>
    </location>
</feature>
<organism evidence="8 9">
    <name type="scientific">Hirsutella rhossiliensis</name>
    <dbReference type="NCBI Taxonomy" id="111463"/>
    <lineage>
        <taxon>Eukaryota</taxon>
        <taxon>Fungi</taxon>
        <taxon>Dikarya</taxon>
        <taxon>Ascomycota</taxon>
        <taxon>Pezizomycotina</taxon>
        <taxon>Sordariomycetes</taxon>
        <taxon>Hypocreomycetidae</taxon>
        <taxon>Hypocreales</taxon>
        <taxon>Ophiocordycipitaceae</taxon>
        <taxon>Hirsutella</taxon>
    </lineage>
</organism>
<dbReference type="GeneID" id="68357427"/>
<dbReference type="OrthoDB" id="429813at2759"/>
<feature type="domain" description="Carrier" evidence="6">
    <location>
        <begin position="527"/>
        <end position="597"/>
    </location>
</feature>
<dbReference type="InterPro" id="IPR036736">
    <property type="entry name" value="ACP-like_sf"/>
</dbReference>
<dbReference type="Pfam" id="PF07993">
    <property type="entry name" value="NAD_binding_4"/>
    <property type="match status" value="1"/>
</dbReference>
<dbReference type="Pfam" id="PF23562">
    <property type="entry name" value="AMP-binding_C_3"/>
    <property type="match status" value="1"/>
</dbReference>
<evidence type="ECO:0000313" key="9">
    <source>
        <dbReference type="Proteomes" id="UP000824596"/>
    </source>
</evidence>
<keyword evidence="9" id="KW-1185">Reference proteome</keyword>
<dbReference type="InterPro" id="IPR020845">
    <property type="entry name" value="AMP-binding_CS"/>
</dbReference>
<dbReference type="Proteomes" id="UP000824596">
    <property type="component" value="Unassembled WGS sequence"/>
</dbReference>